<dbReference type="InterPro" id="IPR046824">
    <property type="entry name" value="Mss51-like_C"/>
</dbReference>
<sequence>MDPILSRRLYRYRILWDSANYNKIFHPNLCHVCKKTRNVVNLITCNQCLSISYCSEDHKNMHLPQHGDICTAIENYLRNNPQYLTRHFSQEEWFKELGHFYLSVKENLGRKFESYEEQMFMFTRSCLICHQQTGLYFCKKCLSVDYCLEHKKEFEQQHKQIVCDHYTMWLNLELLNANGESKTLLSLKSIKFPDNQRPIDNMVEFIEEYTQEEKGKWNALDYIYSDYVSGPLSVYYVMSHAKVFDVPLTRSTCIIHIIAESIERNSLSTWEILLHLFPNIEVLIIILLGTKLQYEFDKQEICHRCVCNKKKLIYECYSMAYSNYVASPMYKRASLIVRFETIFEAESLGECLKTMQSQECPVLLTSAMKELGLEDIAKIRQVLGGDVCPVIATRNDYMSLKPSRHFKFIYYRNSFFIVYKTLKSTNSMTESNN</sequence>
<dbReference type="SUPFAM" id="SSF144232">
    <property type="entry name" value="HIT/MYND zinc finger-like"/>
    <property type="match status" value="1"/>
</dbReference>
<keyword evidence="2" id="KW-0863">Zinc-finger</keyword>
<dbReference type="InterPro" id="IPR002893">
    <property type="entry name" value="Znf_MYND"/>
</dbReference>
<feature type="domain" description="Mitochondrial splicing suppressor 51-like C-terminal" evidence="5">
    <location>
        <begin position="231"/>
        <end position="405"/>
    </location>
</feature>
<dbReference type="PANTHER" id="PTHR28069">
    <property type="entry name" value="GH20023P"/>
    <property type="match status" value="1"/>
</dbReference>
<organism evidence="7">
    <name type="scientific">Harpegnathos saltator</name>
    <name type="common">Jerdon's jumping ant</name>
    <dbReference type="NCBI Taxonomy" id="610380"/>
    <lineage>
        <taxon>Eukaryota</taxon>
        <taxon>Metazoa</taxon>
        <taxon>Ecdysozoa</taxon>
        <taxon>Arthropoda</taxon>
        <taxon>Hexapoda</taxon>
        <taxon>Insecta</taxon>
        <taxon>Pterygota</taxon>
        <taxon>Neoptera</taxon>
        <taxon>Endopterygota</taxon>
        <taxon>Hymenoptera</taxon>
        <taxon>Apocrita</taxon>
        <taxon>Aculeata</taxon>
        <taxon>Formicoidea</taxon>
        <taxon>Formicidae</taxon>
        <taxon>Ponerinae</taxon>
        <taxon>Ponerini</taxon>
        <taxon>Harpegnathos</taxon>
    </lineage>
</organism>
<dbReference type="PANTHER" id="PTHR28069:SF2">
    <property type="entry name" value="GH20023P"/>
    <property type="match status" value="1"/>
</dbReference>
<dbReference type="Gene3D" id="6.10.140.2220">
    <property type="match status" value="1"/>
</dbReference>
<keyword evidence="3" id="KW-0862">Zinc</keyword>
<dbReference type="InParanoid" id="E2BP34"/>
<evidence type="ECO:0000256" key="2">
    <source>
        <dbReference type="ARBA" id="ARBA00022771"/>
    </source>
</evidence>
<dbReference type="Pfam" id="PF20179">
    <property type="entry name" value="MSS51_C"/>
    <property type="match status" value="1"/>
</dbReference>
<protein>
    <submittedName>
        <fullName evidence="6">Uncharacterized protein</fullName>
    </submittedName>
</protein>
<dbReference type="AlphaFoldDB" id="E2BP34"/>
<dbReference type="Proteomes" id="UP000008237">
    <property type="component" value="Unassembled WGS sequence"/>
</dbReference>
<name>E2BP34_HARSA</name>
<feature type="domain" description="MYND-type" evidence="4">
    <location>
        <begin position="30"/>
        <end position="70"/>
    </location>
</feature>
<dbReference type="EMBL" id="GL449529">
    <property type="protein sequence ID" value="EFN82531.1"/>
    <property type="molecule type" value="Genomic_DNA"/>
</dbReference>
<gene>
    <name evidence="6" type="ORF">EAI_16868</name>
</gene>
<evidence type="ECO:0000313" key="7">
    <source>
        <dbReference type="Proteomes" id="UP000008237"/>
    </source>
</evidence>
<dbReference type="Pfam" id="PF01753">
    <property type="entry name" value="zf-MYND"/>
    <property type="match status" value="1"/>
</dbReference>
<proteinExistence type="predicted"/>
<keyword evidence="1" id="KW-0479">Metal-binding</keyword>
<accession>E2BP34</accession>
<evidence type="ECO:0000256" key="1">
    <source>
        <dbReference type="ARBA" id="ARBA00022723"/>
    </source>
</evidence>
<dbReference type="GO" id="GO:0008270">
    <property type="term" value="F:zinc ion binding"/>
    <property type="evidence" value="ECO:0007669"/>
    <property type="project" value="UniProtKB-KW"/>
</dbReference>
<dbReference type="OrthoDB" id="5282002at2759"/>
<dbReference type="STRING" id="610380.E2BP34"/>
<keyword evidence="7" id="KW-1185">Reference proteome</keyword>
<evidence type="ECO:0000259" key="4">
    <source>
        <dbReference type="Pfam" id="PF01753"/>
    </source>
</evidence>
<evidence type="ECO:0000313" key="6">
    <source>
        <dbReference type="EMBL" id="EFN82531.1"/>
    </source>
</evidence>
<evidence type="ECO:0000259" key="5">
    <source>
        <dbReference type="Pfam" id="PF20179"/>
    </source>
</evidence>
<evidence type="ECO:0000256" key="3">
    <source>
        <dbReference type="ARBA" id="ARBA00022833"/>
    </source>
</evidence>
<reference evidence="6 7" key="1">
    <citation type="journal article" date="2010" name="Science">
        <title>Genomic comparison of the ants Camponotus floridanus and Harpegnathos saltator.</title>
        <authorList>
            <person name="Bonasio R."/>
            <person name="Zhang G."/>
            <person name="Ye C."/>
            <person name="Mutti N.S."/>
            <person name="Fang X."/>
            <person name="Qin N."/>
            <person name="Donahue G."/>
            <person name="Yang P."/>
            <person name="Li Q."/>
            <person name="Li C."/>
            <person name="Zhang P."/>
            <person name="Huang Z."/>
            <person name="Berger S.L."/>
            <person name="Reinberg D."/>
            <person name="Wang J."/>
            <person name="Liebig J."/>
        </authorList>
    </citation>
    <scope>NUCLEOTIDE SEQUENCE [LARGE SCALE GENOMIC DNA]</scope>
    <source>
        <strain evidence="6 7">R22 G/1</strain>
    </source>
</reference>